<evidence type="ECO:0000256" key="1">
    <source>
        <dbReference type="SAM" id="MobiDB-lite"/>
    </source>
</evidence>
<sequence>MVAANKEKEVHDARLRVKRPNNFWSPFSTWWRQHHDATGRRATTAEIREWYYLHAHIIWPAEQLPEIDELLKLSKGMRTLQQVKEYFRSYRRACKSRKIGYGSSCAACLGSQGGSEATQYQQQVCMCEECCRSHLGICELPYPPIDESANACGGQSARVLSSVMSNEACTTPQPHQQRYRYEEQQQESEQHPELYQPYHHPALPHLLQQPRQQVMQETSMTPPRHQERQEGYWKPAALWYDATAPSTAPPCYGYPPAYPPYHAMYQAPYGYEYFLAQPMDGTSQLVAVYHGPVPPYPEAEYGVRPVWPTAASPAVRAAPDPAVTSTPPPPPSGWRRVASTVPEGLPQSRYRGEPGGEEAGNFMAVGEEGLCLENLRRSLFKPEPAESGAGASPGQGPGRHVQTAEMKMEDFEDADLAADLYFILGGKEGVV</sequence>
<proteinExistence type="predicted"/>
<accession>D8TWU6</accession>
<gene>
    <name evidence="2" type="ORF">VOLCADRAFT_91351</name>
</gene>
<feature type="region of interest" description="Disordered" evidence="1">
    <location>
        <begin position="382"/>
        <end position="401"/>
    </location>
</feature>
<evidence type="ECO:0000313" key="2">
    <source>
        <dbReference type="EMBL" id="EFJ48110.1"/>
    </source>
</evidence>
<evidence type="ECO:0000313" key="3">
    <source>
        <dbReference type="Proteomes" id="UP000001058"/>
    </source>
</evidence>
<feature type="compositionally biased region" description="Basic and acidic residues" evidence="1">
    <location>
        <begin position="179"/>
        <end position="191"/>
    </location>
</feature>
<dbReference type="EMBL" id="GL378341">
    <property type="protein sequence ID" value="EFJ48110.1"/>
    <property type="molecule type" value="Genomic_DNA"/>
</dbReference>
<dbReference type="KEGG" id="vcn:VOLCADRAFT_91351"/>
<dbReference type="STRING" id="3068.D8TWU6"/>
<dbReference type="AlphaFoldDB" id="D8TWU6"/>
<organism evidence="3">
    <name type="scientific">Volvox carteri f. nagariensis</name>
    <dbReference type="NCBI Taxonomy" id="3068"/>
    <lineage>
        <taxon>Eukaryota</taxon>
        <taxon>Viridiplantae</taxon>
        <taxon>Chlorophyta</taxon>
        <taxon>core chlorophytes</taxon>
        <taxon>Chlorophyceae</taxon>
        <taxon>CS clade</taxon>
        <taxon>Chlamydomonadales</taxon>
        <taxon>Volvocaceae</taxon>
        <taxon>Volvox</taxon>
    </lineage>
</organism>
<dbReference type="Proteomes" id="UP000001058">
    <property type="component" value="Unassembled WGS sequence"/>
</dbReference>
<name>D8TWU6_VOLCA</name>
<dbReference type="InParanoid" id="D8TWU6"/>
<feature type="region of interest" description="Disordered" evidence="1">
    <location>
        <begin position="316"/>
        <end position="359"/>
    </location>
</feature>
<reference evidence="2 3" key="1">
    <citation type="journal article" date="2010" name="Science">
        <title>Genomic analysis of organismal complexity in the multicellular green alga Volvox carteri.</title>
        <authorList>
            <person name="Prochnik S.E."/>
            <person name="Umen J."/>
            <person name="Nedelcu A.M."/>
            <person name="Hallmann A."/>
            <person name="Miller S.M."/>
            <person name="Nishii I."/>
            <person name="Ferris P."/>
            <person name="Kuo A."/>
            <person name="Mitros T."/>
            <person name="Fritz-Laylin L.K."/>
            <person name="Hellsten U."/>
            <person name="Chapman J."/>
            <person name="Simakov O."/>
            <person name="Rensing S.A."/>
            <person name="Terry A."/>
            <person name="Pangilinan J."/>
            <person name="Kapitonov V."/>
            <person name="Jurka J."/>
            <person name="Salamov A."/>
            <person name="Shapiro H."/>
            <person name="Schmutz J."/>
            <person name="Grimwood J."/>
            <person name="Lindquist E."/>
            <person name="Lucas S."/>
            <person name="Grigoriev I.V."/>
            <person name="Schmitt R."/>
            <person name="Kirk D."/>
            <person name="Rokhsar D.S."/>
        </authorList>
    </citation>
    <scope>NUCLEOTIDE SEQUENCE [LARGE SCALE GENOMIC DNA]</scope>
    <source>
        <strain evidence="3">f. Nagariensis / Eve</strain>
    </source>
</reference>
<keyword evidence="3" id="KW-1185">Reference proteome</keyword>
<dbReference type="GeneID" id="9618321"/>
<feature type="region of interest" description="Disordered" evidence="1">
    <location>
        <begin position="166"/>
        <end position="191"/>
    </location>
</feature>
<protein>
    <submittedName>
        <fullName evidence="2">Uncharacterized protein</fullName>
    </submittedName>
</protein>
<dbReference type="OrthoDB" id="552543at2759"/>
<dbReference type="RefSeq" id="XP_002950795.1">
    <property type="nucleotide sequence ID" value="XM_002950749.1"/>
</dbReference>